<evidence type="ECO:0000256" key="7">
    <source>
        <dbReference type="SAM" id="MobiDB-lite"/>
    </source>
</evidence>
<keyword evidence="5 8" id="KW-1133">Transmembrane helix</keyword>
<evidence type="ECO:0000256" key="8">
    <source>
        <dbReference type="SAM" id="Phobius"/>
    </source>
</evidence>
<evidence type="ECO:0000256" key="5">
    <source>
        <dbReference type="ARBA" id="ARBA00022989"/>
    </source>
</evidence>
<dbReference type="Pfam" id="PF02690">
    <property type="entry name" value="Na_Pi_cotrans"/>
    <property type="match status" value="2"/>
</dbReference>
<evidence type="ECO:0000256" key="6">
    <source>
        <dbReference type="ARBA" id="ARBA00023136"/>
    </source>
</evidence>
<name>A0AA88XQZ0_PINIB</name>
<dbReference type="AlphaFoldDB" id="A0AA88XQZ0"/>
<dbReference type="NCBIfam" id="NF037997">
    <property type="entry name" value="Na_Pi_symport"/>
    <property type="match status" value="1"/>
</dbReference>
<dbReference type="GO" id="GO:0016324">
    <property type="term" value="C:apical plasma membrane"/>
    <property type="evidence" value="ECO:0007669"/>
    <property type="project" value="UniProtKB-SubCell"/>
</dbReference>
<feature type="transmembrane region" description="Helical" evidence="8">
    <location>
        <begin position="585"/>
        <end position="607"/>
    </location>
</feature>
<dbReference type="PANTHER" id="PTHR10010:SF46">
    <property type="entry name" value="SODIUM-DEPENDENT PHOSPHATE TRANSPORT PROTEIN 2B"/>
    <property type="match status" value="1"/>
</dbReference>
<reference evidence="9" key="1">
    <citation type="submission" date="2019-08" db="EMBL/GenBank/DDBJ databases">
        <title>The improved chromosome-level genome for the pearl oyster Pinctada fucata martensii using PacBio sequencing and Hi-C.</title>
        <authorList>
            <person name="Zheng Z."/>
        </authorList>
    </citation>
    <scope>NUCLEOTIDE SEQUENCE</scope>
    <source>
        <strain evidence="9">ZZ-2019</strain>
        <tissue evidence="9">Adductor muscle</tissue>
    </source>
</reference>
<dbReference type="PANTHER" id="PTHR10010">
    <property type="entry name" value="SOLUTE CARRIER FAMILY 34 SODIUM PHOSPHATE , MEMBER 2-RELATED"/>
    <property type="match status" value="1"/>
</dbReference>
<feature type="transmembrane region" description="Helical" evidence="8">
    <location>
        <begin position="466"/>
        <end position="483"/>
    </location>
</feature>
<comment type="subcellular location">
    <subcellularLocation>
        <location evidence="1">Apical cell membrane</location>
        <topology evidence="1">Multi-pass membrane protein</topology>
    </subcellularLocation>
</comment>
<proteinExistence type="inferred from homology"/>
<organism evidence="9 10">
    <name type="scientific">Pinctada imbricata</name>
    <name type="common">Atlantic pearl-oyster</name>
    <name type="synonym">Pinctada martensii</name>
    <dbReference type="NCBI Taxonomy" id="66713"/>
    <lineage>
        <taxon>Eukaryota</taxon>
        <taxon>Metazoa</taxon>
        <taxon>Spiralia</taxon>
        <taxon>Lophotrochozoa</taxon>
        <taxon>Mollusca</taxon>
        <taxon>Bivalvia</taxon>
        <taxon>Autobranchia</taxon>
        <taxon>Pteriomorphia</taxon>
        <taxon>Pterioida</taxon>
        <taxon>Pterioidea</taxon>
        <taxon>Pteriidae</taxon>
        <taxon>Pinctada</taxon>
    </lineage>
</organism>
<comment type="similarity">
    <text evidence="2">Belongs to the SLC34A transporter family.</text>
</comment>
<evidence type="ECO:0000313" key="9">
    <source>
        <dbReference type="EMBL" id="KAK3088779.1"/>
    </source>
</evidence>
<evidence type="ECO:0000256" key="4">
    <source>
        <dbReference type="ARBA" id="ARBA00022692"/>
    </source>
</evidence>
<dbReference type="GO" id="GO:0005903">
    <property type="term" value="C:brush border"/>
    <property type="evidence" value="ECO:0007669"/>
    <property type="project" value="TreeGrafter"/>
</dbReference>
<feature type="region of interest" description="Disordered" evidence="7">
    <location>
        <begin position="333"/>
        <end position="356"/>
    </location>
</feature>
<evidence type="ECO:0000313" key="10">
    <source>
        <dbReference type="Proteomes" id="UP001186944"/>
    </source>
</evidence>
<feature type="transmembrane region" description="Helical" evidence="8">
    <location>
        <begin position="490"/>
        <end position="508"/>
    </location>
</feature>
<evidence type="ECO:0000256" key="2">
    <source>
        <dbReference type="ARBA" id="ARBA00005808"/>
    </source>
</evidence>
<feature type="transmembrane region" description="Helical" evidence="8">
    <location>
        <begin position="557"/>
        <end position="579"/>
    </location>
</feature>
<accession>A0AA88XQZ0</accession>
<keyword evidence="10" id="KW-1185">Reference proteome</keyword>
<sequence length="658" mass="73513">MDTRTVHTKEEGNNGGHVTQTERNMQEMKTLLTVEEQTFDDNQQNKNEKDDPWAVDTDEEHGPQWEGKAAGKTFRQSDLLRNPVAGLMIGVLATVLLQSSSTTTSIIITLAGEGIIELHSTIPMVMGANIGTSVTNTIVSLAQSINREEFRRAFGGAVLLDMFNWLTVLILLPLEVATSYLYHLTGAIVDSMDLDNLQAENQEMLKAITKPFTKLIIEIDKDVITGVAKRRHGSHLEPILKRWCKNEDFFYNVSDSHKTIYYKDVNGTQAYITNLTEHGISYVINKEAGNTSVKYNDSHTIKDYIHVKRCKLKKGGDLQQYSVAAPSKIIPNTKNTEQTSTERDTKGTRNTNTHHRNMKHKRPYINQRNQWATGTDLGGPRKSLFAQTDLSDDVIGVLMLIVSLILIIQSLILIVKLLNSLLKGSLAKTIKRTINSEFPGKLAFLTGYVFILIGTGMTVIVQSSSVFTSMLTPLVGVGVVSLERMYPLTLGANVGTTITGILAAFSVSAEDIPVALHVAMVHLFFNVTGILLFYPVPVTRKVPIELAKILGNTTAKYRWFAILYLMLMFFVFPTFIFGMSLAGDAVLIGIGVPILILLTFIVIVNIMQHKCPHFLPHILKTWNFLPLFLHSLDPYDRVISRAIRFCHCCRHIKKRSKL</sequence>
<dbReference type="Proteomes" id="UP001186944">
    <property type="component" value="Unassembled WGS sequence"/>
</dbReference>
<keyword evidence="6 8" id="KW-0472">Membrane</keyword>
<keyword evidence="4 8" id="KW-0812">Transmembrane</keyword>
<feature type="transmembrane region" description="Helical" evidence="8">
    <location>
        <begin position="514"/>
        <end position="536"/>
    </location>
</feature>
<dbReference type="GO" id="GO:0005436">
    <property type="term" value="F:sodium:phosphate symporter activity"/>
    <property type="evidence" value="ECO:0007669"/>
    <property type="project" value="InterPro"/>
</dbReference>
<feature type="transmembrane region" description="Helical" evidence="8">
    <location>
        <begin position="394"/>
        <end position="418"/>
    </location>
</feature>
<dbReference type="GO" id="GO:0031982">
    <property type="term" value="C:vesicle"/>
    <property type="evidence" value="ECO:0007669"/>
    <property type="project" value="TreeGrafter"/>
</dbReference>
<dbReference type="InterPro" id="IPR003841">
    <property type="entry name" value="Na/Pi_transpt"/>
</dbReference>
<protein>
    <submittedName>
        <fullName evidence="9">Uncharacterized protein</fullName>
    </submittedName>
</protein>
<dbReference type="EMBL" id="VSWD01000011">
    <property type="protein sequence ID" value="KAK3088779.1"/>
    <property type="molecule type" value="Genomic_DNA"/>
</dbReference>
<evidence type="ECO:0000256" key="3">
    <source>
        <dbReference type="ARBA" id="ARBA00022475"/>
    </source>
</evidence>
<gene>
    <name evidence="9" type="ORF">FSP39_023653</name>
</gene>
<comment type="caution">
    <text evidence="9">The sequence shown here is derived from an EMBL/GenBank/DDBJ whole genome shotgun (WGS) entry which is preliminary data.</text>
</comment>
<evidence type="ECO:0000256" key="1">
    <source>
        <dbReference type="ARBA" id="ARBA00004424"/>
    </source>
</evidence>
<feature type="transmembrane region" description="Helical" evidence="8">
    <location>
        <begin position="438"/>
        <end position="460"/>
    </location>
</feature>
<feature type="region of interest" description="Disordered" evidence="7">
    <location>
        <begin position="1"/>
        <end position="70"/>
    </location>
</feature>
<keyword evidence="3" id="KW-1003">Cell membrane</keyword>
<dbReference type="GO" id="GO:0044341">
    <property type="term" value="P:sodium-dependent phosphate transport"/>
    <property type="evidence" value="ECO:0007669"/>
    <property type="project" value="InterPro"/>
</dbReference>
<feature type="compositionally biased region" description="Basic and acidic residues" evidence="7">
    <location>
        <begin position="1"/>
        <end position="12"/>
    </location>
</feature>